<sequence>MTSRGAQISAVAHAEKAKQVWQACDGIFDKLLEMAPTQAKVEGIAMVYHYDGQSNWHNLFHDNRDRLRALSVPELGNANFGNLLRLAKMTNDETLGCRMEGLLAYLALSNNHECHTAEVSDWLDNCLQLARLFNKWALFVPLTEKVYDFEDIEAISARYSYRVGLPGLPALPAP</sequence>
<dbReference type="EMBL" id="CAXAMM010001925">
    <property type="protein sequence ID" value="CAK8993987.1"/>
    <property type="molecule type" value="Genomic_DNA"/>
</dbReference>
<organism evidence="1 3">
    <name type="scientific">Durusdinium trenchii</name>
    <dbReference type="NCBI Taxonomy" id="1381693"/>
    <lineage>
        <taxon>Eukaryota</taxon>
        <taxon>Sar</taxon>
        <taxon>Alveolata</taxon>
        <taxon>Dinophyceae</taxon>
        <taxon>Suessiales</taxon>
        <taxon>Symbiodiniaceae</taxon>
        <taxon>Durusdinium</taxon>
    </lineage>
</organism>
<keyword evidence="3" id="KW-1185">Reference proteome</keyword>
<comment type="caution">
    <text evidence="1">The sequence shown here is derived from an EMBL/GenBank/DDBJ whole genome shotgun (WGS) entry which is preliminary data.</text>
</comment>
<dbReference type="EMBL" id="CAXAMM010001936">
    <property type="protein sequence ID" value="CAK8994026.1"/>
    <property type="molecule type" value="Genomic_DNA"/>
</dbReference>
<proteinExistence type="predicted"/>
<name>A0ABP0HUV4_9DINO</name>
<evidence type="ECO:0000313" key="2">
    <source>
        <dbReference type="EMBL" id="CAK8994026.1"/>
    </source>
</evidence>
<accession>A0ABP0HUV4</accession>
<evidence type="ECO:0000313" key="1">
    <source>
        <dbReference type="EMBL" id="CAK8993987.1"/>
    </source>
</evidence>
<dbReference type="Proteomes" id="UP001642464">
    <property type="component" value="Unassembled WGS sequence"/>
</dbReference>
<evidence type="ECO:0000313" key="3">
    <source>
        <dbReference type="Proteomes" id="UP001642464"/>
    </source>
</evidence>
<gene>
    <name evidence="1" type="ORF">SCF082_LOCUS3748</name>
    <name evidence="2" type="ORF">SCF082_LOCUS3762</name>
</gene>
<protein>
    <submittedName>
        <fullName evidence="1">Uncharacterized protein</fullName>
    </submittedName>
</protein>
<reference evidence="1 3" key="1">
    <citation type="submission" date="2024-02" db="EMBL/GenBank/DDBJ databases">
        <authorList>
            <person name="Chen Y."/>
            <person name="Shah S."/>
            <person name="Dougan E. K."/>
            <person name="Thang M."/>
            <person name="Chan C."/>
        </authorList>
    </citation>
    <scope>NUCLEOTIDE SEQUENCE [LARGE SCALE GENOMIC DNA]</scope>
</reference>